<evidence type="ECO:0000313" key="2">
    <source>
        <dbReference type="EMBL" id="TID26963.1"/>
    </source>
</evidence>
<accession>A0A4Z1PEV6</accession>
<feature type="region of interest" description="Disordered" evidence="1">
    <location>
        <begin position="170"/>
        <end position="214"/>
    </location>
</feature>
<name>A0A4Z1PEV6_9PEZI</name>
<organism evidence="2 3">
    <name type="scientific">Venturia nashicola</name>
    <dbReference type="NCBI Taxonomy" id="86259"/>
    <lineage>
        <taxon>Eukaryota</taxon>
        <taxon>Fungi</taxon>
        <taxon>Dikarya</taxon>
        <taxon>Ascomycota</taxon>
        <taxon>Pezizomycotina</taxon>
        <taxon>Dothideomycetes</taxon>
        <taxon>Pleosporomycetidae</taxon>
        <taxon>Venturiales</taxon>
        <taxon>Venturiaceae</taxon>
        <taxon>Venturia</taxon>
    </lineage>
</organism>
<reference evidence="2 3" key="1">
    <citation type="submission" date="2019-04" db="EMBL/GenBank/DDBJ databases">
        <title>High contiguity whole genome sequence and gene annotation resource for two Venturia nashicola isolates.</title>
        <authorList>
            <person name="Prokchorchik M."/>
            <person name="Won K."/>
            <person name="Lee Y."/>
            <person name="Choi E.D."/>
            <person name="Segonzac C."/>
            <person name="Sohn K.H."/>
        </authorList>
    </citation>
    <scope>NUCLEOTIDE SEQUENCE [LARGE SCALE GENOMIC DNA]</scope>
    <source>
        <strain evidence="2 3">PRI2</strain>
    </source>
</reference>
<comment type="caution">
    <text evidence="2">The sequence shown here is derived from an EMBL/GenBank/DDBJ whole genome shotgun (WGS) entry which is preliminary data.</text>
</comment>
<dbReference type="Proteomes" id="UP000298493">
    <property type="component" value="Unassembled WGS sequence"/>
</dbReference>
<evidence type="ECO:0000256" key="1">
    <source>
        <dbReference type="SAM" id="MobiDB-lite"/>
    </source>
</evidence>
<gene>
    <name evidence="2" type="ORF">E6O75_ATG01456</name>
</gene>
<sequence length="265" mass="30239">MGARKHQFSGSTNHRTITAMIYEGDQEIKYLHGALSCPSSEDWDGTFRTPNSIDGNPICMIRNYVTGQTDTGHHCRHPDCGVVTARCYNQLGHMSWCKYWVQHEENPCGARVRNEKGYCEYHSRIRPRDYETWDEKMARIMAERNPPKNENEVPTDLQANPEPAIVAPQEVANDNGDRPDSGPGGLVMDTDVDNDSEEDHQRFQQAEPFKEKRKKAARIATKDCREQEKKARIDAECEAIHKKHKDSFLGRSLIAAKKGVSKLRR</sequence>
<proteinExistence type="predicted"/>
<keyword evidence="3" id="KW-1185">Reference proteome</keyword>
<evidence type="ECO:0000313" key="3">
    <source>
        <dbReference type="Proteomes" id="UP000298493"/>
    </source>
</evidence>
<dbReference type="AlphaFoldDB" id="A0A4Z1PEV6"/>
<protein>
    <submittedName>
        <fullName evidence="2">Uncharacterized protein</fullName>
    </submittedName>
</protein>
<dbReference type="EMBL" id="SNSC02000002">
    <property type="protein sequence ID" value="TID26963.1"/>
    <property type="molecule type" value="Genomic_DNA"/>
</dbReference>